<name>A0A6J6Q3L6_9ZZZZ</name>
<accession>A0A6J6Q3L6</accession>
<sequence>MPAKKSSALDKNRAKEAANQYAAAASQAWLVASGLATEIEALRWTTDSIPIPAPGLEQALEEATRAAMDSTSAADRIFTLLEQLLDTGTVAAVRRALSECEQRCADTQLWTRRLAQLCLGVTTFLAGNDAIALTERAAVIVLVAPFGERRTLPTDGLHTTASNYETLNIELAGILCRLIIEHDWMIELSVTSAAASDTATKVTVAFSHSGILELHSNNPTVPSQAWHDPVVMAEPVAHLIELFRRLTVDANEPFEQFAIRLTEPTLHPPR</sequence>
<proteinExistence type="predicted"/>
<dbReference type="EMBL" id="CAEZXX010000048">
    <property type="protein sequence ID" value="CAB4706310.1"/>
    <property type="molecule type" value="Genomic_DNA"/>
</dbReference>
<protein>
    <submittedName>
        <fullName evidence="1">Unannotated protein</fullName>
    </submittedName>
</protein>
<gene>
    <name evidence="1" type="ORF">UFOPK2602_00878</name>
</gene>
<organism evidence="1">
    <name type="scientific">freshwater metagenome</name>
    <dbReference type="NCBI Taxonomy" id="449393"/>
    <lineage>
        <taxon>unclassified sequences</taxon>
        <taxon>metagenomes</taxon>
        <taxon>ecological metagenomes</taxon>
    </lineage>
</organism>
<evidence type="ECO:0000313" key="1">
    <source>
        <dbReference type="EMBL" id="CAB4706310.1"/>
    </source>
</evidence>
<reference evidence="1" key="1">
    <citation type="submission" date="2020-05" db="EMBL/GenBank/DDBJ databases">
        <authorList>
            <person name="Chiriac C."/>
            <person name="Salcher M."/>
            <person name="Ghai R."/>
            <person name="Kavagutti S V."/>
        </authorList>
    </citation>
    <scope>NUCLEOTIDE SEQUENCE</scope>
</reference>
<dbReference type="AlphaFoldDB" id="A0A6J6Q3L6"/>